<evidence type="ECO:0000256" key="1">
    <source>
        <dbReference type="SAM" id="Phobius"/>
    </source>
</evidence>
<name>A0A645A2G2_9ZZZZ</name>
<feature type="transmembrane region" description="Helical" evidence="1">
    <location>
        <begin position="7"/>
        <end position="27"/>
    </location>
</feature>
<accession>A0A645A2G2</accession>
<protein>
    <recommendedName>
        <fullName evidence="3">Major facilitator superfamily (MFS) profile domain-containing protein</fullName>
    </recommendedName>
</protein>
<keyword evidence="1" id="KW-1133">Transmembrane helix</keyword>
<comment type="caution">
    <text evidence="2">The sequence shown here is derived from an EMBL/GenBank/DDBJ whole genome shotgun (WGS) entry which is preliminary data.</text>
</comment>
<dbReference type="InterPro" id="IPR036259">
    <property type="entry name" value="MFS_trans_sf"/>
</dbReference>
<proteinExistence type="predicted"/>
<dbReference type="AlphaFoldDB" id="A0A645A2G2"/>
<reference evidence="2" key="1">
    <citation type="submission" date="2019-08" db="EMBL/GenBank/DDBJ databases">
        <authorList>
            <person name="Kucharzyk K."/>
            <person name="Murdoch R.W."/>
            <person name="Higgins S."/>
            <person name="Loffler F."/>
        </authorList>
    </citation>
    <scope>NUCLEOTIDE SEQUENCE</scope>
</reference>
<keyword evidence="1" id="KW-0812">Transmembrane</keyword>
<evidence type="ECO:0008006" key="3">
    <source>
        <dbReference type="Google" id="ProtNLM"/>
    </source>
</evidence>
<evidence type="ECO:0000313" key="2">
    <source>
        <dbReference type="EMBL" id="MPM46441.1"/>
    </source>
</evidence>
<sequence>MRGRFNGSFQMLSILGTIIGQLFAGVVGDTLPIRWVVAGSMAFVLISVFFIIVPNGEHVKKIYNINA</sequence>
<dbReference type="EMBL" id="VSSQ01011279">
    <property type="protein sequence ID" value="MPM46441.1"/>
    <property type="molecule type" value="Genomic_DNA"/>
</dbReference>
<dbReference type="Gene3D" id="1.20.1250.20">
    <property type="entry name" value="MFS general substrate transporter like domains"/>
    <property type="match status" value="1"/>
</dbReference>
<gene>
    <name evidence="2" type="ORF">SDC9_93141</name>
</gene>
<keyword evidence="1" id="KW-0472">Membrane</keyword>
<feature type="transmembrane region" description="Helical" evidence="1">
    <location>
        <begin position="33"/>
        <end position="53"/>
    </location>
</feature>
<dbReference type="SUPFAM" id="SSF103473">
    <property type="entry name" value="MFS general substrate transporter"/>
    <property type="match status" value="1"/>
</dbReference>
<organism evidence="2">
    <name type="scientific">bioreactor metagenome</name>
    <dbReference type="NCBI Taxonomy" id="1076179"/>
    <lineage>
        <taxon>unclassified sequences</taxon>
        <taxon>metagenomes</taxon>
        <taxon>ecological metagenomes</taxon>
    </lineage>
</organism>